<protein>
    <submittedName>
        <fullName evidence="3">Uncharacterized protein</fullName>
    </submittedName>
</protein>
<sequence length="232" mass="22994">MSTKSLPRRGFVAAIGLLAIAACSAEPPPGAAQAPSSAAAVSSSAESSAAVSSAVVSSPASAPAAAAPVAPPAATPTTSATPTPAIRVPVKYAPVIGPTGYGSLTLGMTLRQAVDTGRVLPPDQLSDVAEPCRLLRVPGQVTGLRVGLIDGVGVVSIPGYGGARTPEDIGPGSTRAQVKRTYPGFREWSGGIAVAVPGHPANQYAFDFGGADLDDDRVGSVELSVKDRGCAG</sequence>
<keyword evidence="4" id="KW-1185">Reference proteome</keyword>
<gene>
    <name evidence="3" type="ORF">LV75_002987</name>
</gene>
<feature type="signal peptide" evidence="2">
    <location>
        <begin position="1"/>
        <end position="25"/>
    </location>
</feature>
<evidence type="ECO:0000256" key="2">
    <source>
        <dbReference type="SAM" id="SignalP"/>
    </source>
</evidence>
<dbReference type="PROSITE" id="PS51257">
    <property type="entry name" value="PROKAR_LIPOPROTEIN"/>
    <property type="match status" value="1"/>
</dbReference>
<proteinExistence type="predicted"/>
<feature type="chain" id="PRO_5046506286" evidence="2">
    <location>
        <begin position="26"/>
        <end position="232"/>
    </location>
</feature>
<dbReference type="PROSITE" id="PS51318">
    <property type="entry name" value="TAT"/>
    <property type="match status" value="1"/>
</dbReference>
<organism evidence="3 4">
    <name type="scientific">Actinokineospora diospyrosa</name>
    <dbReference type="NCBI Taxonomy" id="103728"/>
    <lineage>
        <taxon>Bacteria</taxon>
        <taxon>Bacillati</taxon>
        <taxon>Actinomycetota</taxon>
        <taxon>Actinomycetes</taxon>
        <taxon>Pseudonocardiales</taxon>
        <taxon>Pseudonocardiaceae</taxon>
        <taxon>Actinokineospora</taxon>
    </lineage>
</organism>
<evidence type="ECO:0000313" key="4">
    <source>
        <dbReference type="Proteomes" id="UP001205185"/>
    </source>
</evidence>
<feature type="region of interest" description="Disordered" evidence="1">
    <location>
        <begin position="65"/>
        <end position="84"/>
    </location>
</feature>
<dbReference type="InterPro" id="IPR006311">
    <property type="entry name" value="TAT_signal"/>
</dbReference>
<name>A0ABT1ID54_9PSEU</name>
<keyword evidence="2" id="KW-0732">Signal</keyword>
<accession>A0ABT1ID54</accession>
<reference evidence="3 4" key="1">
    <citation type="submission" date="2022-06" db="EMBL/GenBank/DDBJ databases">
        <title>Genomic Encyclopedia of Archaeal and Bacterial Type Strains, Phase II (KMG-II): from individual species to whole genera.</title>
        <authorList>
            <person name="Goeker M."/>
        </authorList>
    </citation>
    <scope>NUCLEOTIDE SEQUENCE [LARGE SCALE GENOMIC DNA]</scope>
    <source>
        <strain evidence="3 4">DSM 44255</strain>
    </source>
</reference>
<dbReference type="EMBL" id="JAMTCO010000007">
    <property type="protein sequence ID" value="MCP2270486.1"/>
    <property type="molecule type" value="Genomic_DNA"/>
</dbReference>
<evidence type="ECO:0000313" key="3">
    <source>
        <dbReference type="EMBL" id="MCP2270486.1"/>
    </source>
</evidence>
<dbReference type="Proteomes" id="UP001205185">
    <property type="component" value="Unassembled WGS sequence"/>
</dbReference>
<comment type="caution">
    <text evidence="3">The sequence shown here is derived from an EMBL/GenBank/DDBJ whole genome shotgun (WGS) entry which is preliminary data.</text>
</comment>
<feature type="compositionally biased region" description="Low complexity" evidence="1">
    <location>
        <begin position="75"/>
        <end position="84"/>
    </location>
</feature>
<evidence type="ECO:0000256" key="1">
    <source>
        <dbReference type="SAM" id="MobiDB-lite"/>
    </source>
</evidence>